<feature type="region of interest" description="Disordered" evidence="1">
    <location>
        <begin position="1"/>
        <end position="20"/>
    </location>
</feature>
<geneLocation type="plasmid" evidence="2">
    <name>pPHDD1</name>
</geneLocation>
<keyword evidence="2" id="KW-0614">Plasmid</keyword>
<evidence type="ECO:0000256" key="1">
    <source>
        <dbReference type="SAM" id="MobiDB-lite"/>
    </source>
</evidence>
<gene>
    <name evidence="2" type="primary">orf19</name>
</gene>
<evidence type="ECO:0000313" key="2">
    <source>
        <dbReference type="EMBL" id="CBX86788.1"/>
    </source>
</evidence>
<protein>
    <submittedName>
        <fullName evidence="2">Uncharacterized protein</fullName>
    </submittedName>
</protein>
<dbReference type="EMBL" id="FN597600">
    <property type="protein sequence ID" value="CBX86788.1"/>
    <property type="molecule type" value="Genomic_DNA"/>
</dbReference>
<sequence length="59" mass="6455">MGLLISQNTRPQSPKNSSTMPKSVQFFVRVLTLSSSRKLGASSKLCAPFRVNKSSIPMN</sequence>
<proteinExistence type="predicted"/>
<organism evidence="2">
    <name type="scientific">Photobacterium damselae subsp. damselae</name>
    <name type="common">Listonella damsela</name>
    <dbReference type="NCBI Taxonomy" id="85581"/>
    <lineage>
        <taxon>Bacteria</taxon>
        <taxon>Pseudomonadati</taxon>
        <taxon>Pseudomonadota</taxon>
        <taxon>Gammaproteobacteria</taxon>
        <taxon>Vibrionales</taxon>
        <taxon>Vibrionaceae</taxon>
        <taxon>Photobacterium</taxon>
    </lineage>
</organism>
<name>E4WL70_PHODD</name>
<accession>E4WL70</accession>
<dbReference type="AlphaFoldDB" id="E4WL70"/>
<reference evidence="2" key="1">
    <citation type="submission" date="2009-11" db="EMBL/GenBank/DDBJ databases">
        <title>Identification of virulence genes in Photobacterium damselae subsp. damselae by Supression Subtractive hybridization: damselysin toxin is encoded on a large conjugative plasmid.</title>
        <authorList>
            <person name="Rivas A.J."/>
            <person name="Lemos M.L."/>
            <person name="Osorio C.R."/>
        </authorList>
    </citation>
    <scope>NUCLEOTIDE SEQUENCE [LARGE SCALE GENOMIC DNA]</scope>
    <source>
        <strain evidence="2">RM71</strain>
        <plasmid evidence="2">pPHDD1</plasmid>
    </source>
</reference>